<evidence type="ECO:0000256" key="3">
    <source>
        <dbReference type="ARBA" id="ARBA00022960"/>
    </source>
</evidence>
<dbReference type="OrthoDB" id="9811827at2"/>
<gene>
    <name evidence="8" type="ORF">HMPREF2137_00525</name>
</gene>
<dbReference type="Proteomes" id="UP000029556">
    <property type="component" value="Unassembled WGS sequence"/>
</dbReference>
<dbReference type="InterPro" id="IPR055342">
    <property type="entry name" value="MreC_beta-barrel_core"/>
</dbReference>
<reference evidence="8 9" key="1">
    <citation type="submission" date="2014-07" db="EMBL/GenBank/DDBJ databases">
        <authorList>
            <person name="McCorrison J."/>
            <person name="Sanka R."/>
            <person name="Torralba M."/>
            <person name="Gillis M."/>
            <person name="Haft D.H."/>
            <person name="Methe B."/>
            <person name="Sutton G."/>
            <person name="Nelson K.E."/>
        </authorList>
    </citation>
    <scope>NUCLEOTIDE SEQUENCE [LARGE SCALE GENOMIC DNA]</scope>
    <source>
        <strain evidence="8 9">DNF00853</strain>
    </source>
</reference>
<evidence type="ECO:0000256" key="4">
    <source>
        <dbReference type="ARBA" id="ARBA00032089"/>
    </source>
</evidence>
<feature type="coiled-coil region" evidence="5">
    <location>
        <begin position="67"/>
        <end position="94"/>
    </location>
</feature>
<evidence type="ECO:0000256" key="6">
    <source>
        <dbReference type="SAM" id="Phobius"/>
    </source>
</evidence>
<evidence type="ECO:0000256" key="1">
    <source>
        <dbReference type="ARBA" id="ARBA00009369"/>
    </source>
</evidence>
<dbReference type="InterPro" id="IPR007221">
    <property type="entry name" value="MreC"/>
</dbReference>
<keyword evidence="6" id="KW-0472">Membrane</keyword>
<evidence type="ECO:0000256" key="2">
    <source>
        <dbReference type="ARBA" id="ARBA00013855"/>
    </source>
</evidence>
<dbReference type="GO" id="GO:0008360">
    <property type="term" value="P:regulation of cell shape"/>
    <property type="evidence" value="ECO:0007669"/>
    <property type="project" value="UniProtKB-KW"/>
</dbReference>
<dbReference type="EMBL" id="JRNN01000007">
    <property type="protein sequence ID" value="KGF37346.1"/>
    <property type="molecule type" value="Genomic_DNA"/>
</dbReference>
<proteinExistence type="inferred from homology"/>
<keyword evidence="6" id="KW-0812">Transmembrane</keyword>
<dbReference type="PANTHER" id="PTHR34138:SF1">
    <property type="entry name" value="CELL SHAPE-DETERMINING PROTEIN MREC"/>
    <property type="match status" value="1"/>
</dbReference>
<dbReference type="PANTHER" id="PTHR34138">
    <property type="entry name" value="CELL SHAPE-DETERMINING PROTEIN MREC"/>
    <property type="match status" value="1"/>
</dbReference>
<protein>
    <recommendedName>
        <fullName evidence="2">Cell shape-determining protein MreC</fullName>
    </recommendedName>
    <alternativeName>
        <fullName evidence="4">Cell shape protein MreC</fullName>
    </alternativeName>
</protein>
<dbReference type="InterPro" id="IPR042175">
    <property type="entry name" value="Cell/Rod_MreC_2"/>
</dbReference>
<evidence type="ECO:0000259" key="7">
    <source>
        <dbReference type="Pfam" id="PF04085"/>
    </source>
</evidence>
<dbReference type="Pfam" id="PF04085">
    <property type="entry name" value="MreC"/>
    <property type="match status" value="1"/>
</dbReference>
<keyword evidence="3" id="KW-0133">Cell shape</keyword>
<dbReference type="RefSeq" id="WP_036871335.1">
    <property type="nucleotide sequence ID" value="NZ_JRNN01000007.1"/>
</dbReference>
<keyword evidence="5" id="KW-0175">Coiled coil</keyword>
<dbReference type="Gene3D" id="2.40.10.350">
    <property type="entry name" value="Rod shape-determining protein MreC, domain 2"/>
    <property type="match status" value="1"/>
</dbReference>
<organism evidence="8 9">
    <name type="scientific">Hoylesella buccalis DNF00853</name>
    <dbReference type="NCBI Taxonomy" id="1401074"/>
    <lineage>
        <taxon>Bacteria</taxon>
        <taxon>Pseudomonadati</taxon>
        <taxon>Bacteroidota</taxon>
        <taxon>Bacteroidia</taxon>
        <taxon>Bacteroidales</taxon>
        <taxon>Prevotellaceae</taxon>
        <taxon>Hoylesella</taxon>
    </lineage>
</organism>
<keyword evidence="6" id="KW-1133">Transmembrane helix</keyword>
<accession>A0A095ZSK4</accession>
<dbReference type="Gene3D" id="2.40.10.340">
    <property type="entry name" value="Rod shape-determining protein MreC, domain 1"/>
    <property type="match status" value="1"/>
</dbReference>
<dbReference type="InterPro" id="IPR042177">
    <property type="entry name" value="Cell/Rod_1"/>
</dbReference>
<evidence type="ECO:0000313" key="8">
    <source>
        <dbReference type="EMBL" id="KGF37346.1"/>
    </source>
</evidence>
<dbReference type="AlphaFoldDB" id="A0A095ZSK4"/>
<sequence>MRNLIEFLAKHHHWFVFILLEAISFTLLFRYNSYQNSVWFSSANVVTGKVYEWSSQLEKFFSLATVNQHLTQRNLALEQKVVELSEKLTAVTKDSSYVKADVTQQLSQFKQIPAKVVSNSLKDANNLMTIDKGSVDGVRKDMGVVSGTGVVGIVYLVSSHYAVVIPLLNAKSNVSCKIENRNYFGFLNWRGGSTDQAFLDDIPRHARFKLHENIVTSGYSSVFPPGILVGKILHVYNSPDGASYRLCVQLATDFSTLRDVSVIDNTLMKERIEVMRAARDSMEVKDN</sequence>
<dbReference type="NCBIfam" id="NF010532">
    <property type="entry name" value="PRK13922.9-3"/>
    <property type="match status" value="1"/>
</dbReference>
<comment type="caution">
    <text evidence="8">The sequence shown here is derived from an EMBL/GenBank/DDBJ whole genome shotgun (WGS) entry which is preliminary data.</text>
</comment>
<feature type="domain" description="Rod shape-determining protein MreC beta-barrel core" evidence="7">
    <location>
        <begin position="116"/>
        <end position="263"/>
    </location>
</feature>
<name>A0A095ZSK4_9BACT</name>
<evidence type="ECO:0000313" key="9">
    <source>
        <dbReference type="Proteomes" id="UP000029556"/>
    </source>
</evidence>
<feature type="transmembrane region" description="Helical" evidence="6">
    <location>
        <begin position="12"/>
        <end position="31"/>
    </location>
</feature>
<comment type="similarity">
    <text evidence="1">Belongs to the MreC family.</text>
</comment>
<dbReference type="GO" id="GO:0005886">
    <property type="term" value="C:plasma membrane"/>
    <property type="evidence" value="ECO:0007669"/>
    <property type="project" value="TreeGrafter"/>
</dbReference>
<evidence type="ECO:0000256" key="5">
    <source>
        <dbReference type="SAM" id="Coils"/>
    </source>
</evidence>